<dbReference type="EMBL" id="CACSHJ010000087">
    <property type="protein sequence ID" value="CAA0320855.1"/>
    <property type="molecule type" value="Genomic_DNA"/>
</dbReference>
<reference evidence="4 5" key="1">
    <citation type="submission" date="2019-12" db="EMBL/GenBank/DDBJ databases">
        <authorList>
            <person name="Jiao W.-B."/>
            <person name="Schneeberger K."/>
        </authorList>
    </citation>
    <scope>NUCLEOTIDE SEQUENCE [LARGE SCALE GENOMIC DNA]</scope>
    <source>
        <strain evidence="5">cv. C24</strain>
    </source>
</reference>
<dbReference type="PANTHER" id="PTHR44259">
    <property type="entry name" value="OS07G0183000 PROTEIN-RELATED"/>
    <property type="match status" value="1"/>
</dbReference>
<dbReference type="OrthoDB" id="1436695at2759"/>
<evidence type="ECO:0000259" key="3">
    <source>
        <dbReference type="Pfam" id="PF03478"/>
    </source>
</evidence>
<evidence type="ECO:0000313" key="4">
    <source>
        <dbReference type="EMBL" id="CAA0320855.1"/>
    </source>
</evidence>
<evidence type="ECO:0000259" key="2">
    <source>
        <dbReference type="Pfam" id="PF00646"/>
    </source>
</evidence>
<dbReference type="InterPro" id="IPR005174">
    <property type="entry name" value="KIB1-4_b-propeller"/>
</dbReference>
<dbReference type="Pfam" id="PF00646">
    <property type="entry name" value="F-box"/>
    <property type="match status" value="1"/>
</dbReference>
<protein>
    <recommendedName>
        <fullName evidence="6">F-box domain-containing protein</fullName>
    </recommendedName>
</protein>
<evidence type="ECO:0000313" key="5">
    <source>
        <dbReference type="Proteomes" id="UP000434276"/>
    </source>
</evidence>
<feature type="domain" description="KIB1-4 beta-propeller" evidence="3">
    <location>
        <begin position="78"/>
        <end position="355"/>
    </location>
</feature>
<dbReference type="Pfam" id="PF03478">
    <property type="entry name" value="Beta-prop_KIB1-4"/>
    <property type="match status" value="1"/>
</dbReference>
<dbReference type="PANTHER" id="PTHR44259:SF15">
    <property type="entry name" value="F-BOX PROTEIN KIB2-RELATED"/>
    <property type="match status" value="1"/>
</dbReference>
<evidence type="ECO:0008006" key="6">
    <source>
        <dbReference type="Google" id="ProtNLM"/>
    </source>
</evidence>
<name>A0A5S9WSH1_ARATH</name>
<dbReference type="ExpressionAtlas" id="A0A5S9WSH1">
    <property type="expression patterns" value="baseline"/>
</dbReference>
<dbReference type="InterPro" id="IPR001810">
    <property type="entry name" value="F-box_dom"/>
</dbReference>
<dbReference type="SUPFAM" id="SSF81383">
    <property type="entry name" value="F-box domain"/>
    <property type="match status" value="1"/>
</dbReference>
<sequence length="450" mass="51153">MSDSDGKNMEGRFEAAYIVDLVRLILERLSFVDFHRARCVSSTWYVASKSVIGVTNPTIPWIILFPNKNVENNGSCKLFDPHENKTYIIRDLGFDMSTSRCLASSGSWFLMFDHRADFHLLNLFTRERILLPSLESIDGERYMRFKRPISGSHIEIDKAVLWVDDKSRDYFVFCNLSSYVAYHHKRGDDNNSWKVLQPIKHQGCVDMVFKESKLYMISAHQCLTVFDFSGGVSPVEMECASFGSSVCVNRFHMKYFSNLAVTLSGEVLIIVGGKMDSSPEAKCVFTVNKMDPKSSEFTVLIKSIGDEALLLDLGITVPAKDGVMRDCIYFSNDQYHRCCGISLRDGYNADRICVYQIGSDYVVQEFEHLTTSSTKLFKDARWFFPTFGDKCCFHLWILHPVILQAKKLQKSNLKGTKPVTREKTTIVNNVDGTTTQGEKTTKGKNMIGKK</sequence>
<dbReference type="AlphaFoldDB" id="A0A5S9WSH1"/>
<organism evidence="4 5">
    <name type="scientific">Arabidopsis thaliana</name>
    <name type="common">Mouse-ear cress</name>
    <dbReference type="NCBI Taxonomy" id="3702"/>
    <lineage>
        <taxon>Eukaryota</taxon>
        <taxon>Viridiplantae</taxon>
        <taxon>Streptophyta</taxon>
        <taxon>Embryophyta</taxon>
        <taxon>Tracheophyta</taxon>
        <taxon>Spermatophyta</taxon>
        <taxon>Magnoliopsida</taxon>
        <taxon>eudicotyledons</taxon>
        <taxon>Gunneridae</taxon>
        <taxon>Pentapetalae</taxon>
        <taxon>rosids</taxon>
        <taxon>malvids</taxon>
        <taxon>Brassicales</taxon>
        <taxon>Brassicaceae</taxon>
        <taxon>Camelineae</taxon>
        <taxon>Arabidopsis</taxon>
    </lineage>
</organism>
<dbReference type="InterPro" id="IPR036047">
    <property type="entry name" value="F-box-like_dom_sf"/>
</dbReference>
<dbReference type="Proteomes" id="UP000434276">
    <property type="component" value="Unassembled WGS sequence"/>
</dbReference>
<accession>A0A5S9WSH1</accession>
<proteinExistence type="predicted"/>
<feature type="region of interest" description="Disordered" evidence="1">
    <location>
        <begin position="431"/>
        <end position="450"/>
    </location>
</feature>
<feature type="domain" description="F-box" evidence="2">
    <location>
        <begin position="20"/>
        <end position="51"/>
    </location>
</feature>
<dbReference type="InterPro" id="IPR050942">
    <property type="entry name" value="F-box_BR-signaling"/>
</dbReference>
<gene>
    <name evidence="4" type="ORF">C24_LOCUS5616</name>
</gene>
<evidence type="ECO:0000256" key="1">
    <source>
        <dbReference type="SAM" id="MobiDB-lite"/>
    </source>
</evidence>